<protein>
    <recommendedName>
        <fullName evidence="3">DUF4393 domain-containing protein</fullName>
    </recommendedName>
</protein>
<dbReference type="AlphaFoldDB" id="A0A0R1HNT8"/>
<comment type="caution">
    <text evidence="1">The sequence shown here is derived from an EMBL/GenBank/DDBJ whole genome shotgun (WGS) entry which is preliminary data.</text>
</comment>
<evidence type="ECO:0000313" key="1">
    <source>
        <dbReference type="EMBL" id="KRK48501.1"/>
    </source>
</evidence>
<gene>
    <name evidence="1" type="ORF">FC96_GL001609</name>
</gene>
<dbReference type="PATRIC" id="fig|1302272.5.peg.1625"/>
<dbReference type="Pfam" id="PF14337">
    <property type="entry name" value="Abi_alpha"/>
    <property type="match status" value="1"/>
</dbReference>
<evidence type="ECO:0008006" key="3">
    <source>
        <dbReference type="Google" id="ProtNLM"/>
    </source>
</evidence>
<name>A0A0R1HNT8_9LACO</name>
<dbReference type="InterPro" id="IPR025506">
    <property type="entry name" value="Abi_alpha"/>
</dbReference>
<proteinExistence type="predicted"/>
<reference evidence="1 2" key="1">
    <citation type="journal article" date="2015" name="Genome Announc.">
        <title>Expanding the biotechnology potential of lactobacilli through comparative genomics of 213 strains and associated genera.</title>
        <authorList>
            <person name="Sun Z."/>
            <person name="Harris H.M."/>
            <person name="McCann A."/>
            <person name="Guo C."/>
            <person name="Argimon S."/>
            <person name="Zhang W."/>
            <person name="Yang X."/>
            <person name="Jeffery I.B."/>
            <person name="Cooney J.C."/>
            <person name="Kagawa T.F."/>
            <person name="Liu W."/>
            <person name="Song Y."/>
            <person name="Salvetti E."/>
            <person name="Wrobel A."/>
            <person name="Rasinkangas P."/>
            <person name="Parkhill J."/>
            <person name="Rea M.C."/>
            <person name="O'Sullivan O."/>
            <person name="Ritari J."/>
            <person name="Douillard F.P."/>
            <person name="Paul Ross R."/>
            <person name="Yang R."/>
            <person name="Briner A.E."/>
            <person name="Felis G.E."/>
            <person name="de Vos W.M."/>
            <person name="Barrangou R."/>
            <person name="Klaenhammer T.R."/>
            <person name="Caufield P.W."/>
            <person name="Cui Y."/>
            <person name="Zhang H."/>
            <person name="O'Toole P.W."/>
        </authorList>
    </citation>
    <scope>NUCLEOTIDE SEQUENCE [LARGE SCALE GENOMIC DNA]</scope>
    <source>
        <strain evidence="1 2">JCM 15530</strain>
    </source>
</reference>
<sequence>MLVPFSAALAGGVGADIVKPIFHVLDNWFYLTFGSKSDFKVSKEKLLQQNQLDIYQFELEKVHNIGTLKKEIIDELNIIEESNLVVPDKHILAKVMSNISIYLDVDETRRIFSKIIAASCDFSRKKTLHPADVDLLERLTASDINLLRTLYLSLGFALEVVPKGYAEFENSDNPCPVGIKDEELEKHFIFTSVEGEEEPNFAEGNYHVDMDQVVDSKHSPEDSIKLLQRMGLASSIDFNDFYQPLVVDIPEFVNSVSQKILETDEVLAYKQQLEDGFEACYLSVTTKIIQLTELGEHVCKIIFSDVQVPFVMTSDFDDFEIGIEMVRGE</sequence>
<keyword evidence="2" id="KW-1185">Reference proteome</keyword>
<dbReference type="EMBL" id="AZCX01000003">
    <property type="protein sequence ID" value="KRK48501.1"/>
    <property type="molecule type" value="Genomic_DNA"/>
</dbReference>
<dbReference type="Proteomes" id="UP000050911">
    <property type="component" value="Unassembled WGS sequence"/>
</dbReference>
<evidence type="ECO:0000313" key="2">
    <source>
        <dbReference type="Proteomes" id="UP000050911"/>
    </source>
</evidence>
<accession>A0A0R1HNT8</accession>
<organism evidence="1 2">
    <name type="scientific">Secundilactobacillus kimchicus JCM 15530</name>
    <dbReference type="NCBI Taxonomy" id="1302272"/>
    <lineage>
        <taxon>Bacteria</taxon>
        <taxon>Bacillati</taxon>
        <taxon>Bacillota</taxon>
        <taxon>Bacilli</taxon>
        <taxon>Lactobacillales</taxon>
        <taxon>Lactobacillaceae</taxon>
        <taxon>Secundilactobacillus</taxon>
    </lineage>
</organism>